<feature type="transmembrane region" description="Helical" evidence="13">
    <location>
        <begin position="22"/>
        <end position="38"/>
    </location>
</feature>
<protein>
    <recommendedName>
        <fullName evidence="5">Sec translocon accessory complex subunit YajC</fullName>
    </recommendedName>
</protein>
<evidence type="ECO:0000256" key="2">
    <source>
        <dbReference type="ARBA" id="ARBA00004162"/>
    </source>
</evidence>
<evidence type="ECO:0000313" key="15">
    <source>
        <dbReference type="Proteomes" id="UP000248014"/>
    </source>
</evidence>
<evidence type="ECO:0000256" key="5">
    <source>
        <dbReference type="ARBA" id="ARBA00014962"/>
    </source>
</evidence>
<dbReference type="SMART" id="SM01323">
    <property type="entry name" value="YajC"/>
    <property type="match status" value="1"/>
</dbReference>
<dbReference type="PANTHER" id="PTHR33909">
    <property type="entry name" value="SEC TRANSLOCON ACCESSORY COMPLEX SUBUNIT YAJC"/>
    <property type="match status" value="1"/>
</dbReference>
<dbReference type="RefSeq" id="WP_110298063.1">
    <property type="nucleotide sequence ID" value="NZ_QJJM01000004.1"/>
</dbReference>
<name>A0A2V3V714_9SPHN</name>
<dbReference type="OrthoDB" id="9811406at2"/>
<comment type="subunit">
    <text evidence="4">Part of the SecDF-YidC-YajC translocase complex. The SecDF-YidC-YajC translocase forms a supercomplex with SecYEG, called the holo-translocon (HTL).</text>
</comment>
<sequence length="108" mass="11339">MDSTLLLALAAAAPGAAPAWTQLLMFVPLLAIFYFLIIRPQQRQMKAHKAKIDAVKRGDQVITGGGLVGKVTKVDEAYVEIDLGGAKVRAVKATLSDVVQPGGAPAND</sequence>
<keyword evidence="7" id="KW-1003">Cell membrane</keyword>
<keyword evidence="12 13" id="KW-0472">Membrane</keyword>
<dbReference type="InterPro" id="IPR003849">
    <property type="entry name" value="Preprotein_translocase_YajC"/>
</dbReference>
<keyword evidence="9" id="KW-0653">Protein transport</keyword>
<evidence type="ECO:0000256" key="9">
    <source>
        <dbReference type="ARBA" id="ARBA00022927"/>
    </source>
</evidence>
<organism evidence="14 15">
    <name type="scientific">Blastomonas natatoria</name>
    <dbReference type="NCBI Taxonomy" id="34015"/>
    <lineage>
        <taxon>Bacteria</taxon>
        <taxon>Pseudomonadati</taxon>
        <taxon>Pseudomonadota</taxon>
        <taxon>Alphaproteobacteria</taxon>
        <taxon>Sphingomonadales</taxon>
        <taxon>Sphingomonadaceae</taxon>
        <taxon>Blastomonas</taxon>
    </lineage>
</organism>
<evidence type="ECO:0000256" key="1">
    <source>
        <dbReference type="ARBA" id="ARBA00002061"/>
    </source>
</evidence>
<evidence type="ECO:0000256" key="12">
    <source>
        <dbReference type="ARBA" id="ARBA00023136"/>
    </source>
</evidence>
<reference evidence="14 15" key="1">
    <citation type="submission" date="2018-05" db="EMBL/GenBank/DDBJ databases">
        <title>Genomic Encyclopedia of Type Strains, Phase IV (KMG-IV): sequencing the most valuable type-strain genomes for metagenomic binning, comparative biology and taxonomic classification.</title>
        <authorList>
            <person name="Goeker M."/>
        </authorList>
    </citation>
    <scope>NUCLEOTIDE SEQUENCE [LARGE SCALE GENOMIC DNA]</scope>
    <source>
        <strain evidence="14 15">DSM 3183</strain>
    </source>
</reference>
<keyword evidence="11" id="KW-0811">Translocation</keyword>
<dbReference type="Pfam" id="PF02699">
    <property type="entry name" value="YajC"/>
    <property type="match status" value="1"/>
</dbReference>
<gene>
    <name evidence="14" type="ORF">C7451_10450</name>
</gene>
<dbReference type="PRINTS" id="PR01853">
    <property type="entry name" value="YAJCTRNLCASE"/>
</dbReference>
<proteinExistence type="inferred from homology"/>
<evidence type="ECO:0000256" key="10">
    <source>
        <dbReference type="ARBA" id="ARBA00022989"/>
    </source>
</evidence>
<accession>A0A2V3V714</accession>
<dbReference type="Proteomes" id="UP000248014">
    <property type="component" value="Unassembled WGS sequence"/>
</dbReference>
<dbReference type="PANTHER" id="PTHR33909:SF1">
    <property type="entry name" value="SEC TRANSLOCON ACCESSORY COMPLEX SUBUNIT YAJC"/>
    <property type="match status" value="1"/>
</dbReference>
<dbReference type="GO" id="GO:0015031">
    <property type="term" value="P:protein transport"/>
    <property type="evidence" value="ECO:0007669"/>
    <property type="project" value="UniProtKB-KW"/>
</dbReference>
<keyword evidence="6" id="KW-0813">Transport</keyword>
<dbReference type="NCBIfam" id="TIGR00739">
    <property type="entry name" value="yajC"/>
    <property type="match status" value="1"/>
</dbReference>
<comment type="subcellular location">
    <subcellularLocation>
        <location evidence="2">Cell membrane</location>
        <topology evidence="2">Single-pass membrane protein</topology>
    </subcellularLocation>
</comment>
<evidence type="ECO:0000256" key="8">
    <source>
        <dbReference type="ARBA" id="ARBA00022692"/>
    </source>
</evidence>
<comment type="caution">
    <text evidence="14">The sequence shown here is derived from an EMBL/GenBank/DDBJ whole genome shotgun (WGS) entry which is preliminary data.</text>
</comment>
<keyword evidence="8 13" id="KW-0812">Transmembrane</keyword>
<evidence type="ECO:0000313" key="14">
    <source>
        <dbReference type="EMBL" id="PXW77556.1"/>
    </source>
</evidence>
<evidence type="ECO:0000256" key="3">
    <source>
        <dbReference type="ARBA" id="ARBA00006742"/>
    </source>
</evidence>
<evidence type="ECO:0000256" key="4">
    <source>
        <dbReference type="ARBA" id="ARBA00011718"/>
    </source>
</evidence>
<keyword evidence="10 13" id="KW-1133">Transmembrane helix</keyword>
<dbReference type="GO" id="GO:0005886">
    <property type="term" value="C:plasma membrane"/>
    <property type="evidence" value="ECO:0007669"/>
    <property type="project" value="UniProtKB-SubCell"/>
</dbReference>
<comment type="function">
    <text evidence="1">The SecYEG-SecDF-YajC-YidC holo-translocon (HTL) protein secretase/insertase is a supercomplex required for protein secretion, insertion of proteins into membranes, and assembly of membrane protein complexes. While the SecYEG complex is essential for assembly of a number of proteins and complexes, the SecDF-YajC-YidC subcomplex facilitates these functions.</text>
</comment>
<evidence type="ECO:0000256" key="7">
    <source>
        <dbReference type="ARBA" id="ARBA00022475"/>
    </source>
</evidence>
<dbReference type="AlphaFoldDB" id="A0A2V3V714"/>
<evidence type="ECO:0000256" key="6">
    <source>
        <dbReference type="ARBA" id="ARBA00022448"/>
    </source>
</evidence>
<dbReference type="EMBL" id="QJJM01000004">
    <property type="protein sequence ID" value="PXW77556.1"/>
    <property type="molecule type" value="Genomic_DNA"/>
</dbReference>
<comment type="similarity">
    <text evidence="3">Belongs to the YajC family.</text>
</comment>
<evidence type="ECO:0000256" key="13">
    <source>
        <dbReference type="SAM" id="Phobius"/>
    </source>
</evidence>
<keyword evidence="15" id="KW-1185">Reference proteome</keyword>
<evidence type="ECO:0000256" key="11">
    <source>
        <dbReference type="ARBA" id="ARBA00023010"/>
    </source>
</evidence>